<dbReference type="InterPro" id="IPR001360">
    <property type="entry name" value="Glyco_hydro_1"/>
</dbReference>
<dbReference type="FunFam" id="3.20.20.80:FF:000004">
    <property type="entry name" value="Beta-glucosidase 6-phospho-beta-glucosidase"/>
    <property type="match status" value="1"/>
</dbReference>
<dbReference type="InterPro" id="IPR017853">
    <property type="entry name" value="GH"/>
</dbReference>
<dbReference type="Pfam" id="PF00232">
    <property type="entry name" value="Glyco_hydro_1"/>
    <property type="match status" value="1"/>
</dbReference>
<dbReference type="PROSITE" id="PS00653">
    <property type="entry name" value="GLYCOSYL_HYDROL_F1_2"/>
    <property type="match status" value="1"/>
</dbReference>
<dbReference type="GO" id="GO:0016052">
    <property type="term" value="P:carbohydrate catabolic process"/>
    <property type="evidence" value="ECO:0007669"/>
    <property type="project" value="TreeGrafter"/>
</dbReference>
<evidence type="ECO:0000313" key="8">
    <source>
        <dbReference type="Proteomes" id="UP001157039"/>
    </source>
</evidence>
<organism evidence="6 8">
    <name type="scientific">Tetragenococcus osmophilus</name>
    <dbReference type="NCBI Taxonomy" id="526944"/>
    <lineage>
        <taxon>Bacteria</taxon>
        <taxon>Bacillati</taxon>
        <taxon>Bacillota</taxon>
        <taxon>Bacilli</taxon>
        <taxon>Lactobacillales</taxon>
        <taxon>Enterococcaceae</taxon>
        <taxon>Tetragenococcus</taxon>
    </lineage>
</organism>
<dbReference type="PANTHER" id="PTHR10353">
    <property type="entry name" value="GLYCOSYL HYDROLASE"/>
    <property type="match status" value="1"/>
</dbReference>
<keyword evidence="2" id="KW-0378">Hydrolase</keyword>
<protein>
    <submittedName>
        <fullName evidence="6">Beta-glucosidase</fullName>
    </submittedName>
</protein>
<dbReference type="GO" id="GO:0008422">
    <property type="term" value="F:beta-glucosidase activity"/>
    <property type="evidence" value="ECO:0007669"/>
    <property type="project" value="TreeGrafter"/>
</dbReference>
<evidence type="ECO:0000256" key="1">
    <source>
        <dbReference type="ARBA" id="ARBA00010838"/>
    </source>
</evidence>
<sequence>MQQTKQFPEGFLWGGAIAANQVEGAWNEDGKGLSVADVDTYKPKASNKDYNAHVATNLEAIKKAMEDSTDTWYPKRRGIDFYHRYKEDLALFAEMGFKTLRISIAWSRLFPTGEELEANSEGISFYHNLFKEMKRLDIEPIVTLSHYEMPLALSVKYNGWIDRQVIDYFVRFANVCFDKFGQYVKYWLTFNEIDSIHRHPFKTAGVIEEKSVSGEEIQDVYQALHHQFVASALVTKDAHEKIPEVMVGCMLTKLMTYPLTCAPEDVELTLKKNLENNFYADVQVKGEYPKMVERHLENEGVHIVMKPEDRRILKENTVDFLTFSYYMSMAESGNPQAERTPGNTVLGVKNPYLPETDWGWQIDPQGLKISLIDLYDRYQVPMMIVENGMGAVDTISSDGKIHDDYRMDYFQAHFKQMKEAIDEGVDLIGYTSWAPIDLVSAGTSQMSKRYGFIYVDADDEGNGSYDRMKKDSFEWYQNIIQTNGAALFDE</sequence>
<evidence type="ECO:0000313" key="5">
    <source>
        <dbReference type="EMBL" id="AYW47257.1"/>
    </source>
</evidence>
<dbReference type="PRINTS" id="PR00131">
    <property type="entry name" value="GLHYDRLASE1"/>
</dbReference>
<reference evidence="5 7" key="1">
    <citation type="journal article" date="2012" name="Int. J. Syst. Evol. Microbiol.">
        <title>Characterization of Tetragenococcus strains from sugar thick juice reveals a novel species, Tetragenococcus osmophilus sp. nov., and divides Tetragenococcus halophilus into two subspecies, T. halophilus subsp. halophilus subsp. nov. and T. halophilus subsp. flandriensis subsp. nov.</title>
        <authorList>
            <person name="Juste A."/>
            <person name="Van Trappen S."/>
            <person name="Verreth C."/>
            <person name="Cleenwerck I."/>
            <person name="De Vos P."/>
            <person name="Lievens B."/>
            <person name="Willems K.A."/>
        </authorList>
    </citation>
    <scope>NUCLEOTIDE SEQUENCE [LARGE SCALE GENOMIC DNA]</scope>
    <source>
        <strain evidence="5 7">JCM 31126</strain>
    </source>
</reference>
<evidence type="ECO:0000256" key="3">
    <source>
        <dbReference type="ARBA" id="ARBA00023295"/>
    </source>
</evidence>
<evidence type="ECO:0000256" key="4">
    <source>
        <dbReference type="RuleBase" id="RU003690"/>
    </source>
</evidence>
<evidence type="ECO:0000256" key="2">
    <source>
        <dbReference type="ARBA" id="ARBA00022801"/>
    </source>
</evidence>
<reference evidence="5" key="3">
    <citation type="submission" date="2018-03" db="EMBL/GenBank/DDBJ databases">
        <authorList>
            <person name="Jeon C.O."/>
        </authorList>
    </citation>
    <scope>NUCLEOTIDE SEQUENCE</scope>
    <source>
        <strain evidence="5">JCM 31126</strain>
    </source>
</reference>
<dbReference type="EMBL" id="BSUW01000001">
    <property type="protein sequence ID" value="GMA73218.1"/>
    <property type="molecule type" value="Genomic_DNA"/>
</dbReference>
<dbReference type="RefSeq" id="WP_123934323.1">
    <property type="nucleotide sequence ID" value="NZ_BSUW01000001.1"/>
</dbReference>
<dbReference type="Gene3D" id="3.20.20.80">
    <property type="entry name" value="Glycosidases"/>
    <property type="match status" value="1"/>
</dbReference>
<reference evidence="6" key="4">
    <citation type="submission" date="2023-02" db="EMBL/GenBank/DDBJ databases">
        <authorList>
            <person name="Sun Q."/>
            <person name="Mori K."/>
        </authorList>
    </citation>
    <scope>NUCLEOTIDE SEQUENCE</scope>
    <source>
        <strain evidence="6">NBRC 114545</strain>
    </source>
</reference>
<name>A0AA37XMT7_9ENTE</name>
<comment type="similarity">
    <text evidence="1 4">Belongs to the glycosyl hydrolase 1 family.</text>
</comment>
<keyword evidence="7" id="KW-1185">Reference proteome</keyword>
<dbReference type="EMBL" id="CP027783">
    <property type="protein sequence ID" value="AYW47257.1"/>
    <property type="molecule type" value="Genomic_DNA"/>
</dbReference>
<proteinExistence type="inferred from homology"/>
<accession>A0AA37XMT7</accession>
<dbReference type="GO" id="GO:0005829">
    <property type="term" value="C:cytosol"/>
    <property type="evidence" value="ECO:0007669"/>
    <property type="project" value="TreeGrafter"/>
</dbReference>
<dbReference type="Proteomes" id="UP000268310">
    <property type="component" value="Chromosome"/>
</dbReference>
<dbReference type="PANTHER" id="PTHR10353:SF122">
    <property type="entry name" value="6-PHOSPHO-BETA-GLUCOSIDASE ASCB-RELATED"/>
    <property type="match status" value="1"/>
</dbReference>
<dbReference type="Proteomes" id="UP001157039">
    <property type="component" value="Unassembled WGS sequence"/>
</dbReference>
<gene>
    <name evidence="6" type="primary">bglH3</name>
    <name evidence="5" type="ORF">C7K38_02010</name>
    <name evidence="6" type="ORF">GCM10025885_22670</name>
</gene>
<dbReference type="AlphaFoldDB" id="A0AA37XMT7"/>
<dbReference type="SUPFAM" id="SSF51445">
    <property type="entry name" value="(Trans)glycosidases"/>
    <property type="match status" value="1"/>
</dbReference>
<dbReference type="InterPro" id="IPR033132">
    <property type="entry name" value="GH_1_N_CS"/>
</dbReference>
<evidence type="ECO:0000313" key="6">
    <source>
        <dbReference type="EMBL" id="GMA73218.1"/>
    </source>
</evidence>
<keyword evidence="3" id="KW-0326">Glycosidase</keyword>
<dbReference type="KEGG" id="too:C7K38_02010"/>
<evidence type="ECO:0000313" key="7">
    <source>
        <dbReference type="Proteomes" id="UP000268310"/>
    </source>
</evidence>
<reference evidence="6 8" key="2">
    <citation type="journal article" date="2014" name="Int. J. Syst. Evol. Microbiol.">
        <title>Complete genome sequence of Corynebacterium casei LMG S-19264T (=DSM 44701T), isolated from a smear-ripened cheese.</title>
        <authorList>
            <consortium name="US DOE Joint Genome Institute (JGI-PGF)"/>
            <person name="Walter F."/>
            <person name="Albersmeier A."/>
            <person name="Kalinowski J."/>
            <person name="Ruckert C."/>
        </authorList>
    </citation>
    <scope>NUCLEOTIDE SEQUENCE [LARGE SCALE GENOMIC DNA]</scope>
    <source>
        <strain evidence="6 8">NBRC 114545</strain>
    </source>
</reference>